<dbReference type="EC" id="2.3.1.225" evidence="3"/>
<protein>
    <submittedName>
        <fullName evidence="3">Palmitoyltransferase</fullName>
        <ecNumber evidence="3">2.3.1.225</ecNumber>
    </submittedName>
</protein>
<feature type="region of interest" description="Disordered" evidence="1">
    <location>
        <begin position="298"/>
        <end position="337"/>
    </location>
</feature>
<evidence type="ECO:0000256" key="2">
    <source>
        <dbReference type="SAM" id="Phobius"/>
    </source>
</evidence>
<feature type="transmembrane region" description="Helical" evidence="2">
    <location>
        <begin position="12"/>
        <end position="30"/>
    </location>
</feature>
<evidence type="ECO:0000313" key="3">
    <source>
        <dbReference type="EMBL" id="KAK1002030.1"/>
    </source>
</evidence>
<keyword evidence="2" id="KW-1133">Transmembrane helix</keyword>
<feature type="compositionally biased region" description="Low complexity" evidence="1">
    <location>
        <begin position="311"/>
        <end position="320"/>
    </location>
</feature>
<name>A0AAN6KUW0_9PEZI</name>
<reference evidence="3" key="1">
    <citation type="submission" date="2023-06" db="EMBL/GenBank/DDBJ databases">
        <title>Black Yeasts Isolated from many extreme environments.</title>
        <authorList>
            <person name="Coleine C."/>
            <person name="Stajich J.E."/>
            <person name="Selbmann L."/>
        </authorList>
    </citation>
    <scope>NUCLEOTIDE SEQUENCE</scope>
    <source>
        <strain evidence="3">CCFEE 5200</strain>
    </source>
</reference>
<evidence type="ECO:0000313" key="4">
    <source>
        <dbReference type="Proteomes" id="UP001175353"/>
    </source>
</evidence>
<comment type="caution">
    <text evidence="3">The sequence shown here is derived from an EMBL/GenBank/DDBJ whole genome shotgun (WGS) entry which is preliminary data.</text>
</comment>
<keyword evidence="3" id="KW-0808">Transferase</keyword>
<sequence>MEKPVLQRIAPLASTAIISFLAYPSQYLFYYIEPGPLRKGDAYIFNILVASVLFCYYRACYADPGRIPADWQDRVQLNGSASDAARLPLQQRWCRKCVLCCGRSATYQAYVPLTVYLPLHVKNSCVPQYLGPNSGQLALLFIEVVLNSFVLFAQTILLGRTLWSLGLNMTTIEGWEVERHHAMLRRARVSGGLLSGPNGKQVRIEHQEFPYDVGIWTNICRGMGSSNPIAWFWPFGRSPRIETALNIEHNCIDNPSKPWPPIDPDRMFRAARQPTPGDDATLAMDMESFRARQVADMARYEDADGDEVEPAGASTAAGGQDADDGGEEGWRNKEGERLADFGVDEVVDFYDEDHVPLAELVKRRKAEKAR</sequence>
<evidence type="ECO:0000256" key="1">
    <source>
        <dbReference type="SAM" id="MobiDB-lite"/>
    </source>
</evidence>
<dbReference type="Proteomes" id="UP001175353">
    <property type="component" value="Unassembled WGS sequence"/>
</dbReference>
<keyword evidence="2" id="KW-0472">Membrane</keyword>
<dbReference type="GO" id="GO:0019706">
    <property type="term" value="F:protein-cysteine S-palmitoyltransferase activity"/>
    <property type="evidence" value="ECO:0007669"/>
    <property type="project" value="UniProtKB-EC"/>
</dbReference>
<feature type="transmembrane region" description="Helical" evidence="2">
    <location>
        <begin position="42"/>
        <end position="59"/>
    </location>
</feature>
<keyword evidence="2" id="KW-0812">Transmembrane</keyword>
<dbReference type="AlphaFoldDB" id="A0AAN6KUW0"/>
<gene>
    <name evidence="3" type="primary">PFA4_2</name>
    <name evidence="3" type="ORF">LTR91_005126</name>
</gene>
<keyword evidence="4" id="KW-1185">Reference proteome</keyword>
<accession>A0AAN6KUW0</accession>
<dbReference type="EMBL" id="JAUJLE010000032">
    <property type="protein sequence ID" value="KAK1002030.1"/>
    <property type="molecule type" value="Genomic_DNA"/>
</dbReference>
<organism evidence="3 4">
    <name type="scientific">Friedmanniomyces endolithicus</name>
    <dbReference type="NCBI Taxonomy" id="329885"/>
    <lineage>
        <taxon>Eukaryota</taxon>
        <taxon>Fungi</taxon>
        <taxon>Dikarya</taxon>
        <taxon>Ascomycota</taxon>
        <taxon>Pezizomycotina</taxon>
        <taxon>Dothideomycetes</taxon>
        <taxon>Dothideomycetidae</taxon>
        <taxon>Mycosphaerellales</taxon>
        <taxon>Teratosphaeriaceae</taxon>
        <taxon>Friedmanniomyces</taxon>
    </lineage>
</organism>
<feature type="compositionally biased region" description="Basic and acidic residues" evidence="1">
    <location>
        <begin position="328"/>
        <end position="337"/>
    </location>
</feature>
<proteinExistence type="predicted"/>
<feature type="transmembrane region" description="Helical" evidence="2">
    <location>
        <begin position="137"/>
        <end position="159"/>
    </location>
</feature>
<keyword evidence="3" id="KW-0012">Acyltransferase</keyword>